<evidence type="ECO:0000256" key="5">
    <source>
        <dbReference type="ARBA" id="ARBA00023136"/>
    </source>
</evidence>
<feature type="transmembrane region" description="Helical" evidence="7">
    <location>
        <begin position="275"/>
        <end position="294"/>
    </location>
</feature>
<feature type="region of interest" description="Disordered" evidence="6">
    <location>
        <begin position="1"/>
        <end position="25"/>
    </location>
</feature>
<feature type="transmembrane region" description="Helical" evidence="7">
    <location>
        <begin position="381"/>
        <end position="404"/>
    </location>
</feature>
<feature type="compositionally biased region" description="Polar residues" evidence="6">
    <location>
        <begin position="1"/>
        <end position="16"/>
    </location>
</feature>
<evidence type="ECO:0000313" key="10">
    <source>
        <dbReference type="Proteomes" id="UP000663891"/>
    </source>
</evidence>
<accession>A0A814D6R8</accession>
<gene>
    <name evidence="9" type="ORF">VCS650_LOCUS12108</name>
</gene>
<dbReference type="Proteomes" id="UP000663891">
    <property type="component" value="Unassembled WGS sequence"/>
</dbReference>
<dbReference type="EMBL" id="CAJNON010000092">
    <property type="protein sequence ID" value="CAF0951776.1"/>
    <property type="molecule type" value="Genomic_DNA"/>
</dbReference>
<name>A0A814D6R8_9BILA</name>
<keyword evidence="5 7" id="KW-0472">Membrane</keyword>
<keyword evidence="4 7" id="KW-1133">Transmembrane helix</keyword>
<dbReference type="GO" id="GO:0005886">
    <property type="term" value="C:plasma membrane"/>
    <property type="evidence" value="ECO:0007669"/>
    <property type="project" value="TreeGrafter"/>
</dbReference>
<feature type="transmembrane region" description="Helical" evidence="7">
    <location>
        <begin position="340"/>
        <end position="361"/>
    </location>
</feature>
<dbReference type="InterPro" id="IPR011701">
    <property type="entry name" value="MFS"/>
</dbReference>
<feature type="transmembrane region" description="Helical" evidence="7">
    <location>
        <begin position="509"/>
        <end position="531"/>
    </location>
</feature>
<reference evidence="9" key="1">
    <citation type="submission" date="2021-02" db="EMBL/GenBank/DDBJ databases">
        <authorList>
            <person name="Nowell W R."/>
        </authorList>
    </citation>
    <scope>NUCLEOTIDE SEQUENCE</scope>
</reference>
<feature type="domain" description="Major facilitator superfamily (MFS) profile" evidence="8">
    <location>
        <begin position="121"/>
        <end position="534"/>
    </location>
</feature>
<keyword evidence="3 7" id="KW-0812">Transmembrane</keyword>
<protein>
    <recommendedName>
        <fullName evidence="8">Major facilitator superfamily (MFS) profile domain-containing protein</fullName>
    </recommendedName>
</protein>
<dbReference type="GO" id="GO:0022857">
    <property type="term" value="F:transmembrane transporter activity"/>
    <property type="evidence" value="ECO:0007669"/>
    <property type="project" value="InterPro"/>
</dbReference>
<feature type="transmembrane region" description="Helical" evidence="7">
    <location>
        <begin position="216"/>
        <end position="237"/>
    </location>
</feature>
<feature type="transmembrane region" description="Helical" evidence="7">
    <location>
        <begin position="45"/>
        <end position="68"/>
    </location>
</feature>
<proteinExistence type="predicted"/>
<comment type="subcellular location">
    <subcellularLocation>
        <location evidence="1">Membrane</location>
        <topology evidence="1">Multi-pass membrane protein</topology>
    </subcellularLocation>
</comment>
<dbReference type="PANTHER" id="PTHR23502">
    <property type="entry name" value="MAJOR FACILITATOR SUPERFAMILY"/>
    <property type="match status" value="1"/>
</dbReference>
<feature type="transmembrane region" description="Helical" evidence="7">
    <location>
        <begin position="416"/>
        <end position="434"/>
    </location>
</feature>
<evidence type="ECO:0000256" key="2">
    <source>
        <dbReference type="ARBA" id="ARBA00022448"/>
    </source>
</evidence>
<sequence>MVSSDQEQIQVNSSDIVNDEESLQDTDSKQDLPTVYDTYTKFKKYTILLIIIGLGFLSTFDKLIFVLIKYTMIPMVSSDQEQIQVNSSDIVNDEESLQDTDSKQDLLTVYDTYTKFKKYTILLIIIGLGFLSTFDKLIFVPALPTVIQDLHSTETLGLLTITVYMLGSCFCGLIWGVLSDCYGRRSIILLALSGFLLSVAGSYFSSNIYIFLVMRVLQGAFICVAQILGPATIADIYQPNERARAISLFYAFHFVGSLVGPTIGGPLSYHYGWRSTFIVVEILAIVLFILYILFVPETHQYIIVCKYHETGTKLLEYDLLVKPILQNPCLALTYLKETTMLPYVFLLALGYMSMNIAQLFFPIQLSKAPYNYKSDIIGILYLPLAIVKCSGSIIGGILSDYAAVRYMETSRIHEGHVVPALLFSVLTPIGLIIYGWSFQYGMHIALPVIGLIICLFGQTTTRPGIYSFYTIKYQHCLASVIAANNFVQLLLTTIMLTFTAIIVESIGNGLYFTIIAVANILTTIVPAIIILRKIRLSHISEKTASQSTPLISTDTEQ</sequence>
<feature type="transmembrane region" description="Helical" evidence="7">
    <location>
        <begin position="121"/>
        <end position="143"/>
    </location>
</feature>
<evidence type="ECO:0000256" key="7">
    <source>
        <dbReference type="SAM" id="Phobius"/>
    </source>
</evidence>
<keyword evidence="2" id="KW-0813">Transport</keyword>
<comment type="caution">
    <text evidence="9">The sequence shown here is derived from an EMBL/GenBank/DDBJ whole genome shotgun (WGS) entry which is preliminary data.</text>
</comment>
<evidence type="ECO:0000259" key="8">
    <source>
        <dbReference type="PROSITE" id="PS50850"/>
    </source>
</evidence>
<dbReference type="Pfam" id="PF07690">
    <property type="entry name" value="MFS_1"/>
    <property type="match status" value="1"/>
</dbReference>
<dbReference type="InterPro" id="IPR020846">
    <property type="entry name" value="MFS_dom"/>
</dbReference>
<dbReference type="PROSITE" id="PS50850">
    <property type="entry name" value="MFS"/>
    <property type="match status" value="1"/>
</dbReference>
<dbReference type="OrthoDB" id="10262656at2759"/>
<feature type="transmembrane region" description="Helical" evidence="7">
    <location>
        <begin position="477"/>
        <end position="503"/>
    </location>
</feature>
<feature type="transmembrane region" description="Helical" evidence="7">
    <location>
        <begin position="249"/>
        <end position="269"/>
    </location>
</feature>
<feature type="transmembrane region" description="Helical" evidence="7">
    <location>
        <begin position="187"/>
        <end position="210"/>
    </location>
</feature>
<dbReference type="PANTHER" id="PTHR23502:SF51">
    <property type="entry name" value="QUINIDINE RESISTANCE PROTEIN 1-RELATED"/>
    <property type="match status" value="1"/>
</dbReference>
<evidence type="ECO:0000256" key="4">
    <source>
        <dbReference type="ARBA" id="ARBA00022989"/>
    </source>
</evidence>
<feature type="transmembrane region" description="Helical" evidence="7">
    <location>
        <begin position="155"/>
        <end position="175"/>
    </location>
</feature>
<evidence type="ECO:0000256" key="1">
    <source>
        <dbReference type="ARBA" id="ARBA00004141"/>
    </source>
</evidence>
<dbReference type="AlphaFoldDB" id="A0A814D6R8"/>
<evidence type="ECO:0000256" key="6">
    <source>
        <dbReference type="SAM" id="MobiDB-lite"/>
    </source>
</evidence>
<dbReference type="SUPFAM" id="SSF103473">
    <property type="entry name" value="MFS general substrate transporter"/>
    <property type="match status" value="1"/>
</dbReference>
<dbReference type="Gene3D" id="1.20.1250.20">
    <property type="entry name" value="MFS general substrate transporter like domains"/>
    <property type="match status" value="1"/>
</dbReference>
<dbReference type="InterPro" id="IPR036259">
    <property type="entry name" value="MFS_trans_sf"/>
</dbReference>
<evidence type="ECO:0000313" key="9">
    <source>
        <dbReference type="EMBL" id="CAF0951776.1"/>
    </source>
</evidence>
<organism evidence="9 10">
    <name type="scientific">Adineta steineri</name>
    <dbReference type="NCBI Taxonomy" id="433720"/>
    <lineage>
        <taxon>Eukaryota</taxon>
        <taxon>Metazoa</taxon>
        <taxon>Spiralia</taxon>
        <taxon>Gnathifera</taxon>
        <taxon>Rotifera</taxon>
        <taxon>Eurotatoria</taxon>
        <taxon>Bdelloidea</taxon>
        <taxon>Adinetida</taxon>
        <taxon>Adinetidae</taxon>
        <taxon>Adineta</taxon>
    </lineage>
</organism>
<evidence type="ECO:0000256" key="3">
    <source>
        <dbReference type="ARBA" id="ARBA00022692"/>
    </source>
</evidence>
<feature type="transmembrane region" description="Helical" evidence="7">
    <location>
        <begin position="440"/>
        <end position="457"/>
    </location>
</feature>